<dbReference type="PANTHER" id="PTHR43578:SF3">
    <property type="entry name" value="NADH-QUINONE OXIDOREDUCTASE SUBUNIT F"/>
    <property type="match status" value="1"/>
</dbReference>
<evidence type="ECO:0000256" key="2">
    <source>
        <dbReference type="ARBA" id="ARBA00007523"/>
    </source>
</evidence>
<dbReference type="InterPro" id="IPR019554">
    <property type="entry name" value="Soluble_ligand-bd"/>
</dbReference>
<dbReference type="SUPFAM" id="SSF142984">
    <property type="entry name" value="Nqo1 middle domain-like"/>
    <property type="match status" value="1"/>
</dbReference>
<keyword evidence="7" id="KW-0411">Iron-sulfur</keyword>
<evidence type="ECO:0000256" key="7">
    <source>
        <dbReference type="ARBA" id="ARBA00023014"/>
    </source>
</evidence>
<dbReference type="Proteomes" id="UP000015462">
    <property type="component" value="Unassembled WGS sequence"/>
</dbReference>
<name>A0AB33Z3D1_9GAMM</name>
<evidence type="ECO:0000313" key="12">
    <source>
        <dbReference type="Proteomes" id="UP000015462"/>
    </source>
</evidence>
<reference evidence="11 12" key="1">
    <citation type="journal article" date="2013" name="Genome Announc.">
        <title>Genome Sequence of the Pyrene- and Fluoranthene-Degrading Bacterium Cycloclasticus sp. Strain PY97M.</title>
        <authorList>
            <person name="Cui Z."/>
            <person name="Xu G."/>
            <person name="Li Q."/>
            <person name="Gao W."/>
            <person name="Zheng L."/>
        </authorList>
    </citation>
    <scope>NUCLEOTIDE SEQUENCE [LARGE SCALE GENOMIC DNA]</scope>
    <source>
        <strain evidence="11 12">PY97M</strain>
    </source>
</reference>
<dbReference type="FunFam" id="3.10.20.600:FF:000006">
    <property type="entry name" value="Formate dehydrogenase, beta subunit"/>
    <property type="match status" value="1"/>
</dbReference>
<dbReference type="Gene3D" id="3.10.20.600">
    <property type="match status" value="1"/>
</dbReference>
<dbReference type="GO" id="GO:0051539">
    <property type="term" value="F:4 iron, 4 sulfur cluster binding"/>
    <property type="evidence" value="ECO:0007669"/>
    <property type="project" value="UniProtKB-KW"/>
</dbReference>
<dbReference type="Gene3D" id="1.20.1440.230">
    <property type="entry name" value="NADH-ubiquinone oxidoreductase 51kDa subunit, iron-sulphur binding domain"/>
    <property type="match status" value="1"/>
</dbReference>
<dbReference type="GO" id="GO:0010181">
    <property type="term" value="F:FMN binding"/>
    <property type="evidence" value="ECO:0007669"/>
    <property type="project" value="InterPro"/>
</dbReference>
<keyword evidence="6" id="KW-0408">Iron</keyword>
<dbReference type="PROSITE" id="PS00645">
    <property type="entry name" value="COMPLEX1_51K_2"/>
    <property type="match status" value="1"/>
</dbReference>
<dbReference type="InterPro" id="IPR041921">
    <property type="entry name" value="NuoE_N"/>
</dbReference>
<dbReference type="GO" id="GO:0008137">
    <property type="term" value="F:NADH dehydrogenase (ubiquinone) activity"/>
    <property type="evidence" value="ECO:0007669"/>
    <property type="project" value="InterPro"/>
</dbReference>
<evidence type="ECO:0000256" key="6">
    <source>
        <dbReference type="ARBA" id="ARBA00023004"/>
    </source>
</evidence>
<dbReference type="InterPro" id="IPR037225">
    <property type="entry name" value="Nuo51_FMN-bd_sf"/>
</dbReference>
<evidence type="ECO:0000256" key="3">
    <source>
        <dbReference type="ARBA" id="ARBA00019901"/>
    </source>
</evidence>
<comment type="cofactor">
    <cofactor evidence="1">
        <name>FMN</name>
        <dbReference type="ChEBI" id="CHEBI:58210"/>
    </cofactor>
</comment>
<evidence type="ECO:0000256" key="4">
    <source>
        <dbReference type="ARBA" id="ARBA00022485"/>
    </source>
</evidence>
<organism evidence="11 12">
    <name type="scientific">Cycloclasticus pugetii</name>
    <dbReference type="NCBI Taxonomy" id="34068"/>
    <lineage>
        <taxon>Bacteria</taxon>
        <taxon>Pseudomonadati</taxon>
        <taxon>Pseudomonadota</taxon>
        <taxon>Gammaproteobacteria</taxon>
        <taxon>Thiotrichales</taxon>
        <taxon>Piscirickettsiaceae</taxon>
        <taxon>Cycloclasticus</taxon>
    </lineage>
</organism>
<dbReference type="AlphaFoldDB" id="A0AB33Z3D1"/>
<accession>A0AB33Z3D1</accession>
<dbReference type="PROSITE" id="PS00644">
    <property type="entry name" value="COMPLEX1_51K_1"/>
    <property type="match status" value="1"/>
</dbReference>
<dbReference type="GO" id="GO:0046872">
    <property type="term" value="F:metal ion binding"/>
    <property type="evidence" value="ECO:0007669"/>
    <property type="project" value="UniProtKB-KW"/>
</dbReference>
<evidence type="ECO:0000313" key="11">
    <source>
        <dbReference type="EMBL" id="EPD13714.1"/>
    </source>
</evidence>
<dbReference type="Pfam" id="PF10531">
    <property type="entry name" value="SLBB"/>
    <property type="match status" value="1"/>
</dbReference>
<keyword evidence="5" id="KW-0479">Metal-binding</keyword>
<proteinExistence type="inferred from homology"/>
<dbReference type="Pfam" id="PF10589">
    <property type="entry name" value="NADH_4Fe-4S"/>
    <property type="match status" value="1"/>
</dbReference>
<dbReference type="SUPFAM" id="SSF142019">
    <property type="entry name" value="Nqo1 FMN-binding domain-like"/>
    <property type="match status" value="1"/>
</dbReference>
<keyword evidence="12" id="KW-1185">Reference proteome</keyword>
<dbReference type="SUPFAM" id="SSF140490">
    <property type="entry name" value="Nqo1C-terminal domain-like"/>
    <property type="match status" value="1"/>
</dbReference>
<sequence length="582" mass="63567">MAFFVVSLIATSPPISSLFMPNDPSHIVRPGNKKKRKGKFTEKGRQLDANAQQAIKQLLANKPHRKDLLIEYLHLIQDTWSYISEQHLMALADILKLPQAAVYEVATFYHHFDVIKENEAAPPPITIRVCQSLSCCLAGADNLILELNKQNPENIRITSAPCMGLCNQAPAAAVGKNYLGQVTSSSLLYAAQNNLTQANVPTYQRYEQYINANGYQLLASLSKQTLSVTDAINEIEKSNLKGLGGAGFPTASKLRLVKAEPAPKYFCVNADEGEPGTFKDRHYLSTAPHQFLEGLLIAAYIIDANKIFIYLRDEYPAIHQLLHNEIQLLINHKIIKEDYIEVRRGAGAYICGEESAMIESIEGKRGIPRQRPPYVAHQGLFGRPTLVQNVETLYWIPTILTDGGEHFAQQGKNGASGLRTFSVSGRINKPGVIVAPAGSNIRELIHLAGGMLKGHSFKAYLPGGASGGILPSSLDNIPLDFGSLTEYGCFIGSHAIIVLSDKDSIKATSQNLLAFFNDESCGQCSPCRVGCEKASSLLSEQQWNKPLLKELCTTMADASICGLGQAAPNPILSSIKYFGDEV</sequence>
<dbReference type="Gene3D" id="3.40.30.10">
    <property type="entry name" value="Glutaredoxin"/>
    <property type="match status" value="1"/>
</dbReference>
<dbReference type="SUPFAM" id="SSF52833">
    <property type="entry name" value="Thioredoxin-like"/>
    <property type="match status" value="1"/>
</dbReference>
<evidence type="ECO:0000256" key="5">
    <source>
        <dbReference type="ARBA" id="ARBA00022723"/>
    </source>
</evidence>
<dbReference type="InterPro" id="IPR001949">
    <property type="entry name" value="NADH-UbQ_OxRdtase_51kDa_CS"/>
</dbReference>
<dbReference type="InterPro" id="IPR019575">
    <property type="entry name" value="Nuop51_4Fe4S-bd"/>
</dbReference>
<dbReference type="Pfam" id="PF01257">
    <property type="entry name" value="2Fe-2S_thioredx"/>
    <property type="match status" value="1"/>
</dbReference>
<gene>
    <name evidence="11" type="ORF">L196_04236</name>
</gene>
<keyword evidence="4" id="KW-0004">4Fe-4S</keyword>
<dbReference type="Pfam" id="PF01512">
    <property type="entry name" value="Complex1_51K"/>
    <property type="match status" value="1"/>
</dbReference>
<dbReference type="InterPro" id="IPR011538">
    <property type="entry name" value="Nuo51_FMN-bd"/>
</dbReference>
<dbReference type="InterPro" id="IPR037207">
    <property type="entry name" value="Nuop51_4Fe4S-bd_sf"/>
</dbReference>
<comment type="caution">
    <text evidence="11">The sequence shown here is derived from an EMBL/GenBank/DDBJ whole genome shotgun (WGS) entry which is preliminary data.</text>
</comment>
<comment type="similarity">
    <text evidence="2">Belongs to the complex I 51 kDa subunit family.</text>
</comment>
<protein>
    <recommendedName>
        <fullName evidence="3">NADH-quinone oxidoreductase subunit F</fullName>
    </recommendedName>
    <alternativeName>
        <fullName evidence="8">NADH dehydrogenase I subunit F</fullName>
    </alternativeName>
    <alternativeName>
        <fullName evidence="9">NDH-1 subunit F</fullName>
    </alternativeName>
</protein>
<dbReference type="InterPro" id="IPR036249">
    <property type="entry name" value="Thioredoxin-like_sf"/>
</dbReference>
<dbReference type="Gene3D" id="1.10.10.1590">
    <property type="entry name" value="NADH-quinone oxidoreductase subunit E"/>
    <property type="match status" value="1"/>
</dbReference>
<dbReference type="PANTHER" id="PTHR43578">
    <property type="entry name" value="NADH-QUINONE OXIDOREDUCTASE SUBUNIT F"/>
    <property type="match status" value="1"/>
</dbReference>
<dbReference type="Gene3D" id="3.40.50.11540">
    <property type="entry name" value="NADH-ubiquinone oxidoreductase 51kDa subunit"/>
    <property type="match status" value="1"/>
</dbReference>
<feature type="domain" description="NADH-ubiquinone oxidoreductase 51kDa subunit iron-sulphur binding" evidence="10">
    <location>
        <begin position="506"/>
        <end position="551"/>
    </location>
</feature>
<evidence type="ECO:0000256" key="9">
    <source>
        <dbReference type="ARBA" id="ARBA00032787"/>
    </source>
</evidence>
<dbReference type="SMART" id="SM00928">
    <property type="entry name" value="NADH_4Fe-4S"/>
    <property type="match status" value="1"/>
</dbReference>
<dbReference type="EMBL" id="ASHL01000002">
    <property type="protein sequence ID" value="EPD13714.1"/>
    <property type="molecule type" value="Genomic_DNA"/>
</dbReference>
<evidence type="ECO:0000256" key="1">
    <source>
        <dbReference type="ARBA" id="ARBA00001917"/>
    </source>
</evidence>
<evidence type="ECO:0000256" key="8">
    <source>
        <dbReference type="ARBA" id="ARBA00031578"/>
    </source>
</evidence>
<evidence type="ECO:0000259" key="10">
    <source>
        <dbReference type="SMART" id="SM00928"/>
    </source>
</evidence>